<reference evidence="1 2" key="1">
    <citation type="journal article" date="2019" name="Nat. Ecol. Evol.">
        <title>Megaphylogeny resolves global patterns of mushroom evolution.</title>
        <authorList>
            <person name="Varga T."/>
            <person name="Krizsan K."/>
            <person name="Foldi C."/>
            <person name="Dima B."/>
            <person name="Sanchez-Garcia M."/>
            <person name="Sanchez-Ramirez S."/>
            <person name="Szollosi G.J."/>
            <person name="Szarkandi J.G."/>
            <person name="Papp V."/>
            <person name="Albert L."/>
            <person name="Andreopoulos W."/>
            <person name="Angelini C."/>
            <person name="Antonin V."/>
            <person name="Barry K.W."/>
            <person name="Bougher N.L."/>
            <person name="Buchanan P."/>
            <person name="Buyck B."/>
            <person name="Bense V."/>
            <person name="Catcheside P."/>
            <person name="Chovatia M."/>
            <person name="Cooper J."/>
            <person name="Damon W."/>
            <person name="Desjardin D."/>
            <person name="Finy P."/>
            <person name="Geml J."/>
            <person name="Haridas S."/>
            <person name="Hughes K."/>
            <person name="Justo A."/>
            <person name="Karasinski D."/>
            <person name="Kautmanova I."/>
            <person name="Kiss B."/>
            <person name="Kocsube S."/>
            <person name="Kotiranta H."/>
            <person name="LaButti K.M."/>
            <person name="Lechner B.E."/>
            <person name="Liimatainen K."/>
            <person name="Lipzen A."/>
            <person name="Lukacs Z."/>
            <person name="Mihaltcheva S."/>
            <person name="Morgado L.N."/>
            <person name="Niskanen T."/>
            <person name="Noordeloos M.E."/>
            <person name="Ohm R.A."/>
            <person name="Ortiz-Santana B."/>
            <person name="Ovrebo C."/>
            <person name="Racz N."/>
            <person name="Riley R."/>
            <person name="Savchenko A."/>
            <person name="Shiryaev A."/>
            <person name="Soop K."/>
            <person name="Spirin V."/>
            <person name="Szebenyi C."/>
            <person name="Tomsovsky M."/>
            <person name="Tulloss R.E."/>
            <person name="Uehling J."/>
            <person name="Grigoriev I.V."/>
            <person name="Vagvolgyi C."/>
            <person name="Papp T."/>
            <person name="Martin F.M."/>
            <person name="Miettinen O."/>
            <person name="Hibbett D.S."/>
            <person name="Nagy L.G."/>
        </authorList>
    </citation>
    <scope>NUCLEOTIDE SEQUENCE [LARGE SCALE GENOMIC DNA]</scope>
    <source>
        <strain evidence="1 2">NL-1719</strain>
    </source>
</reference>
<evidence type="ECO:0000313" key="1">
    <source>
        <dbReference type="EMBL" id="TFK67359.1"/>
    </source>
</evidence>
<keyword evidence="2" id="KW-1185">Reference proteome</keyword>
<evidence type="ECO:0000313" key="2">
    <source>
        <dbReference type="Proteomes" id="UP000308600"/>
    </source>
</evidence>
<accession>A0ACD3ANW4</accession>
<organism evidence="1 2">
    <name type="scientific">Pluteus cervinus</name>
    <dbReference type="NCBI Taxonomy" id="181527"/>
    <lineage>
        <taxon>Eukaryota</taxon>
        <taxon>Fungi</taxon>
        <taxon>Dikarya</taxon>
        <taxon>Basidiomycota</taxon>
        <taxon>Agaricomycotina</taxon>
        <taxon>Agaricomycetes</taxon>
        <taxon>Agaricomycetidae</taxon>
        <taxon>Agaricales</taxon>
        <taxon>Pluteineae</taxon>
        <taxon>Pluteaceae</taxon>
        <taxon>Pluteus</taxon>
    </lineage>
</organism>
<sequence length="156" mass="17429">MARHIGHLDPGFWVLSTQEPARPTLTLITQDPSCVHDPLPIEVLSHILHLSTSDLTTGLRSYKCDGYAEWEPYNRALHDCAQFRLVDGTWNAVLTPILYSIFVLPAWPLEKLIHRAKAVDYHPEMIKALIVGTVGDGLWIESSVNGGSIRSLRYSG</sequence>
<name>A0ACD3ANW4_9AGAR</name>
<dbReference type="Proteomes" id="UP000308600">
    <property type="component" value="Unassembled WGS sequence"/>
</dbReference>
<gene>
    <name evidence="1" type="ORF">BDN72DRAFT_899047</name>
</gene>
<dbReference type="EMBL" id="ML208378">
    <property type="protein sequence ID" value="TFK67359.1"/>
    <property type="molecule type" value="Genomic_DNA"/>
</dbReference>
<proteinExistence type="predicted"/>
<protein>
    <submittedName>
        <fullName evidence="1">Uncharacterized protein</fullName>
    </submittedName>
</protein>